<dbReference type="Proteomes" id="UP000318359">
    <property type="component" value="Unassembled WGS sequence"/>
</dbReference>
<feature type="signal peptide" evidence="1">
    <location>
        <begin position="1"/>
        <end position="20"/>
    </location>
</feature>
<feature type="chain" id="PRO_5021790029" evidence="1">
    <location>
        <begin position="21"/>
        <end position="1014"/>
    </location>
</feature>
<dbReference type="GO" id="GO:0009279">
    <property type="term" value="C:cell outer membrane"/>
    <property type="evidence" value="ECO:0007669"/>
    <property type="project" value="TreeGrafter"/>
</dbReference>
<dbReference type="AlphaFoldDB" id="A0A520MAM4"/>
<dbReference type="InterPro" id="IPR037066">
    <property type="entry name" value="Plug_dom_sf"/>
</dbReference>
<dbReference type="GO" id="GO:0015344">
    <property type="term" value="F:siderophore uptake transmembrane transporter activity"/>
    <property type="evidence" value="ECO:0007669"/>
    <property type="project" value="TreeGrafter"/>
</dbReference>
<dbReference type="PANTHER" id="PTHR30069:SF46">
    <property type="entry name" value="OAR PROTEIN"/>
    <property type="match status" value="1"/>
</dbReference>
<dbReference type="PANTHER" id="PTHR30069">
    <property type="entry name" value="TONB-DEPENDENT OUTER MEMBRANE RECEPTOR"/>
    <property type="match status" value="1"/>
</dbReference>
<feature type="domain" description="TonB-dependent receptor plug" evidence="2">
    <location>
        <begin position="127"/>
        <end position="220"/>
    </location>
</feature>
<name>A0A520MAM4_9GAMM</name>
<keyword evidence="1" id="KW-0732">Signal</keyword>
<reference evidence="4 5" key="1">
    <citation type="submission" date="2019-02" db="EMBL/GenBank/DDBJ databases">
        <title>Prokaryotic population dynamics and viral predation in marine succession experiment using metagenomics: the confinement effect.</title>
        <authorList>
            <person name="Haro-Moreno J.M."/>
            <person name="Rodriguez-Valera F."/>
            <person name="Lopez-Perez M."/>
        </authorList>
    </citation>
    <scope>NUCLEOTIDE SEQUENCE [LARGE SCALE GENOMIC DNA]</scope>
    <source>
        <strain evidence="4">MED-G167</strain>
    </source>
</reference>
<dbReference type="InterPro" id="IPR008969">
    <property type="entry name" value="CarboxyPept-like_regulatory"/>
</dbReference>
<dbReference type="InterPro" id="IPR057601">
    <property type="entry name" value="Oar-like_b-barrel"/>
</dbReference>
<comment type="caution">
    <text evidence="4">The sequence shown here is derived from an EMBL/GenBank/DDBJ whole genome shotgun (WGS) entry which is preliminary data.</text>
</comment>
<dbReference type="SUPFAM" id="SSF49464">
    <property type="entry name" value="Carboxypeptidase regulatory domain-like"/>
    <property type="match status" value="1"/>
</dbReference>
<keyword evidence="4" id="KW-0675">Receptor</keyword>
<evidence type="ECO:0000256" key="1">
    <source>
        <dbReference type="SAM" id="SignalP"/>
    </source>
</evidence>
<proteinExistence type="predicted"/>
<evidence type="ECO:0000313" key="4">
    <source>
        <dbReference type="EMBL" id="RZO18280.1"/>
    </source>
</evidence>
<dbReference type="EMBL" id="SHBM01000011">
    <property type="protein sequence ID" value="RZO18280.1"/>
    <property type="molecule type" value="Genomic_DNA"/>
</dbReference>
<dbReference type="Pfam" id="PF07715">
    <property type="entry name" value="Plug"/>
    <property type="match status" value="1"/>
</dbReference>
<feature type="domain" description="TonB-dependent transporter Oar-like beta-barrel" evidence="3">
    <location>
        <begin position="231"/>
        <end position="301"/>
    </location>
</feature>
<evidence type="ECO:0000313" key="5">
    <source>
        <dbReference type="Proteomes" id="UP000318359"/>
    </source>
</evidence>
<dbReference type="InterPro" id="IPR012910">
    <property type="entry name" value="Plug_dom"/>
</dbReference>
<evidence type="ECO:0000259" key="3">
    <source>
        <dbReference type="Pfam" id="PF25183"/>
    </source>
</evidence>
<gene>
    <name evidence="4" type="ORF">EVB00_01280</name>
</gene>
<protein>
    <submittedName>
        <fullName evidence="4">TonB-dependent receptor</fullName>
    </submittedName>
</protein>
<dbReference type="Pfam" id="PF13620">
    <property type="entry name" value="CarboxypepD_reg"/>
    <property type="match status" value="1"/>
</dbReference>
<dbReference type="Gene3D" id="2.170.130.10">
    <property type="entry name" value="TonB-dependent receptor, plug domain"/>
    <property type="match status" value="1"/>
</dbReference>
<dbReference type="SUPFAM" id="SSF56935">
    <property type="entry name" value="Porins"/>
    <property type="match status" value="1"/>
</dbReference>
<dbReference type="Gene3D" id="2.60.40.1120">
    <property type="entry name" value="Carboxypeptidase-like, regulatory domain"/>
    <property type="match status" value="1"/>
</dbReference>
<sequence length="1014" mass="110975">MNKWYLSLLTVFFISGSVYAANETTSSIRGDVNVSEATVQITHTPTGTTKTVVTDAEGTFNVSNLRPGGPYVIAVSKTGYSSERVTDVYLSVSQTSNLDVTLSSSSIDEVVVTGSKTSFTKFGSGLAVTAEDIEGTPSIERSISEYVKRDSRIIVDGEARNATISVSGTNNRYNNFTVDGVAQNDPLGLNANGFPSVRNPISIETLEQISVDISPFDVSKGNFTGASINAVTKSGTNEFKGMGYYYSTDENNVGDLNGSSPSQFEDETVGFVLGGPILQDELFFFVAYEEFESLTPSEEVTYRIADQALIDRITNITKTVWNYDPGSPNFSPPPEMAEKKLAKIDYVVNDKNRLEYVYSYSEDNSVRPYNYDIRFSSHYYNYPTTNEKTTVSWYGDISDNFYVQVKHSDVEYTNDQDALGGEDFPHVEIRITDSAGGYTSGSRESIFLGGDKYRSANETSATDEILNIKGVITAGDHEITMGFDTIDKFVSNLFISREDGAYQFKGVDNYEAGIPSYFRFNQSATGNPYDAAAAFSGTFKTLYVQDKMYISDILTVLVGVRMDSFAMDNGPAYNAIASEKLGFSNATPAKSRILQPRVGFNLDATDVMFSGSDRIVSAELRGGLGLFAGRVPNVWLASPFSNTGVSTYGDRYYSPCQTPGAVSCFYGDTDLFALIPPDAVSPGGAEGIDPDYETPSTWKTSIELDMTTAKGYNLRLAYNRDDEKEGIGFYDATHTVNVASPTGIVSYNGYGHTVITNAVGTSSESMTFGMDKDFDNGTSVFMSYTNMKASSGWSATSSQASSNLRYMKNADIKNVPEAPTNWSNEHRLVMGLDKTMNIFDGAPTKVSLFYKAYSGAPYSYILDGFYNGMDDGSTLMYVPVAGDANVAYDGVTEAEVLAAITAAGLDSWGGKVIPRNNHTLPWTKQLDMRISQEVPTFIDGHKLFVYFDVLNLMNLIDEDKGHQKYYRYGGRGLLESDGFNSSGQIVITGIDDRGPSTDTYSSRYRMQLGFAYKF</sequence>
<organism evidence="4 5">
    <name type="scientific">SAR86 cluster bacterium</name>
    <dbReference type="NCBI Taxonomy" id="2030880"/>
    <lineage>
        <taxon>Bacteria</taxon>
        <taxon>Pseudomonadati</taxon>
        <taxon>Pseudomonadota</taxon>
        <taxon>Gammaproteobacteria</taxon>
        <taxon>SAR86 cluster</taxon>
    </lineage>
</organism>
<dbReference type="Pfam" id="PF25183">
    <property type="entry name" value="OMP_b-brl_4"/>
    <property type="match status" value="2"/>
</dbReference>
<dbReference type="InterPro" id="IPR039426">
    <property type="entry name" value="TonB-dep_rcpt-like"/>
</dbReference>
<feature type="domain" description="TonB-dependent transporter Oar-like beta-barrel" evidence="3">
    <location>
        <begin position="336"/>
        <end position="954"/>
    </location>
</feature>
<dbReference type="GO" id="GO:0044718">
    <property type="term" value="P:siderophore transmembrane transport"/>
    <property type="evidence" value="ECO:0007669"/>
    <property type="project" value="TreeGrafter"/>
</dbReference>
<evidence type="ECO:0000259" key="2">
    <source>
        <dbReference type="Pfam" id="PF07715"/>
    </source>
</evidence>
<accession>A0A520MAM4</accession>